<reference evidence="2 3" key="1">
    <citation type="submission" date="2015-12" db="EMBL/GenBank/DDBJ databases">
        <title>The genome of Folsomia candida.</title>
        <authorList>
            <person name="Faddeeva A."/>
            <person name="Derks M.F."/>
            <person name="Anvar Y."/>
            <person name="Smit S."/>
            <person name="Van Straalen N."/>
            <person name="Roelofs D."/>
        </authorList>
    </citation>
    <scope>NUCLEOTIDE SEQUENCE [LARGE SCALE GENOMIC DNA]</scope>
    <source>
        <strain evidence="2 3">VU population</strain>
        <tissue evidence="2">Whole body</tissue>
    </source>
</reference>
<sequence length="773" mass="88384">MSSEESGSRSSDYDFLQEMEKTIDVVGHITDFEWDLRNRQWEDEREKLMSQMLHNNVWHMLFQRRKDSEAQPGTATSLTATSIFSTASNVKGAESTLDDGSRGGGAPPRQSSRRSHVGKRGHRSSTPSSKVGRSVPGTSTSNVSRIVWKVPKLSQLELFKYLQNWDKSSYGKRDRIIMDFIHTYDTKEHVYDTEATFSNGGSLIFCRFTVGLHICFLKHRKVWHYYDALGIFAKSLQSNKYTEEFLRLGGLNYIIQVVRIEESVETDKLRACHFLLNLMKGRNGHAVKQFICDTPHLLESLVDSLTMCKNKELIKSCGHIFESLCIEIPPPNIPVICGYVMHALPCDFNPMLQSMAFKVLQSFIRLKPSLSTKCIKPILDNLRTPDTDLLVSMSNLSLVILQTKYGGDLISSLMVAAEGIHLRELFRSVFRSHLQTGKGLSTREVTQDMKKQREKREKIRLKQLRYDQYMHQAGALFVLNQMMTHKVDFVNDFVDKGIFGLSLKTLGSCPHWEVQGQGVTMVKFLFSVSMECALSYYMMLPPRMLELILSKPEECLRYFTSPICVLLRKLGRFSLRMWTRWVEKVVVVAKLYAKGSKIPPEVFQMTQMARKVYEIHQAIADLLDFPVMEASPKTPDETEAERDDHQDFLDSSDEENMGQYKEGKDVIMGDSRFEDFKTYLEDQDEYIISEDRLDLRMDMEKGKVLGKDDDDDKELDAYQMAMLEDVEKTENVPSSAAENTSDGVDSTESAGEFEGPDIQNDTVRRISNAKSEI</sequence>
<dbReference type="OMA" id="YFTSPIC"/>
<dbReference type="InterPro" id="IPR041090">
    <property type="entry name" value="DUF5578"/>
</dbReference>
<dbReference type="OrthoDB" id="278163at2759"/>
<proteinExistence type="predicted"/>
<dbReference type="AlphaFoldDB" id="A0A226ESA1"/>
<feature type="compositionally biased region" description="Polar residues" evidence="1">
    <location>
        <begin position="731"/>
        <end position="749"/>
    </location>
</feature>
<dbReference type="InterPro" id="IPR016024">
    <property type="entry name" value="ARM-type_fold"/>
</dbReference>
<name>A0A226ESA1_FOLCA</name>
<accession>A0A226ESA1</accession>
<dbReference type="EMBL" id="LNIX01000002">
    <property type="protein sequence ID" value="OXA60037.1"/>
    <property type="molecule type" value="Genomic_DNA"/>
</dbReference>
<evidence type="ECO:0000313" key="2">
    <source>
        <dbReference type="EMBL" id="OXA60037.1"/>
    </source>
</evidence>
<organism evidence="2 3">
    <name type="scientific">Folsomia candida</name>
    <name type="common">Springtail</name>
    <dbReference type="NCBI Taxonomy" id="158441"/>
    <lineage>
        <taxon>Eukaryota</taxon>
        <taxon>Metazoa</taxon>
        <taxon>Ecdysozoa</taxon>
        <taxon>Arthropoda</taxon>
        <taxon>Hexapoda</taxon>
        <taxon>Collembola</taxon>
        <taxon>Entomobryomorpha</taxon>
        <taxon>Isotomoidea</taxon>
        <taxon>Isotomidae</taxon>
        <taxon>Proisotominae</taxon>
        <taxon>Folsomia</taxon>
    </lineage>
</organism>
<feature type="region of interest" description="Disordered" evidence="1">
    <location>
        <begin position="91"/>
        <end position="140"/>
    </location>
</feature>
<feature type="region of interest" description="Disordered" evidence="1">
    <location>
        <begin position="630"/>
        <end position="661"/>
    </location>
</feature>
<gene>
    <name evidence="2" type="ORF">Fcan01_05694</name>
</gene>
<comment type="caution">
    <text evidence="2">The sequence shown here is derived from an EMBL/GenBank/DDBJ whole genome shotgun (WGS) entry which is preliminary data.</text>
</comment>
<protein>
    <submittedName>
        <fullName evidence="2">Uncharacterized protein</fullName>
    </submittedName>
</protein>
<dbReference type="SUPFAM" id="SSF48371">
    <property type="entry name" value="ARM repeat"/>
    <property type="match status" value="1"/>
</dbReference>
<dbReference type="PANTHER" id="PTHR34258">
    <property type="entry name" value="ARMADILLO-LIKE HELICAL DOMAIN CONTAINING PROTEIN 1"/>
    <property type="match status" value="1"/>
</dbReference>
<feature type="compositionally biased region" description="Polar residues" evidence="1">
    <location>
        <begin position="124"/>
        <end position="140"/>
    </location>
</feature>
<keyword evidence="3" id="KW-1185">Reference proteome</keyword>
<evidence type="ECO:0000256" key="1">
    <source>
        <dbReference type="SAM" id="MobiDB-lite"/>
    </source>
</evidence>
<dbReference type="Proteomes" id="UP000198287">
    <property type="component" value="Unassembled WGS sequence"/>
</dbReference>
<dbReference type="Pfam" id="PF17741">
    <property type="entry name" value="DUF5578"/>
    <property type="match status" value="1"/>
</dbReference>
<feature type="compositionally biased region" description="Basic residues" evidence="1">
    <location>
        <begin position="111"/>
        <end position="123"/>
    </location>
</feature>
<evidence type="ECO:0000313" key="3">
    <source>
        <dbReference type="Proteomes" id="UP000198287"/>
    </source>
</evidence>
<dbReference type="PANTHER" id="PTHR34258:SF1">
    <property type="entry name" value="ARMADILLO-LIKE HELICAL DOMAIN CONTAINING PROTEIN 1"/>
    <property type="match status" value="1"/>
</dbReference>
<feature type="region of interest" description="Disordered" evidence="1">
    <location>
        <begin position="707"/>
        <end position="773"/>
    </location>
</feature>